<dbReference type="CDD" id="cd00761">
    <property type="entry name" value="Glyco_tranf_GTA_type"/>
    <property type="match status" value="1"/>
</dbReference>
<dbReference type="InterPro" id="IPR001173">
    <property type="entry name" value="Glyco_trans_2-like"/>
</dbReference>
<gene>
    <name evidence="4" type="ORF">IDH41_26040</name>
</gene>
<comment type="caution">
    <text evidence="4">The sequence shown here is derived from an EMBL/GenBank/DDBJ whole genome shotgun (WGS) entry which is preliminary data.</text>
</comment>
<dbReference type="PANTHER" id="PTHR22916">
    <property type="entry name" value="GLYCOSYLTRANSFERASE"/>
    <property type="match status" value="1"/>
</dbReference>
<dbReference type="InterPro" id="IPR029044">
    <property type="entry name" value="Nucleotide-diphossugar_trans"/>
</dbReference>
<dbReference type="Pfam" id="PF00535">
    <property type="entry name" value="Glycos_transf_2"/>
    <property type="match status" value="1"/>
</dbReference>
<dbReference type="GO" id="GO:0016758">
    <property type="term" value="F:hexosyltransferase activity"/>
    <property type="evidence" value="ECO:0007669"/>
    <property type="project" value="UniProtKB-ARBA"/>
</dbReference>
<dbReference type="Gene3D" id="3.90.550.10">
    <property type="entry name" value="Spore Coat Polysaccharide Biosynthesis Protein SpsA, Chain A"/>
    <property type="match status" value="1"/>
</dbReference>
<organism evidence="4 5">
    <name type="scientific">Paenibacillus arenilitoris</name>
    <dbReference type="NCBI Taxonomy" id="2772299"/>
    <lineage>
        <taxon>Bacteria</taxon>
        <taxon>Bacillati</taxon>
        <taxon>Bacillota</taxon>
        <taxon>Bacilli</taxon>
        <taxon>Bacillales</taxon>
        <taxon>Paenibacillaceae</taxon>
        <taxon>Paenibacillus</taxon>
    </lineage>
</organism>
<keyword evidence="5" id="KW-1185">Reference proteome</keyword>
<evidence type="ECO:0000256" key="2">
    <source>
        <dbReference type="SAM" id="Phobius"/>
    </source>
</evidence>
<reference evidence="4" key="1">
    <citation type="submission" date="2020-09" db="EMBL/GenBank/DDBJ databases">
        <title>A novel bacterium of genus Paenibacillus, isolated from South China Sea.</title>
        <authorList>
            <person name="Huang H."/>
            <person name="Mo K."/>
            <person name="Hu Y."/>
        </authorList>
    </citation>
    <scope>NUCLEOTIDE SEQUENCE</scope>
    <source>
        <strain evidence="4">IB182493</strain>
    </source>
</reference>
<evidence type="ECO:0000313" key="4">
    <source>
        <dbReference type="EMBL" id="MBD2872046.1"/>
    </source>
</evidence>
<protein>
    <submittedName>
        <fullName evidence="4">Glycosyltransferase family 2 protein</fullName>
    </submittedName>
</protein>
<proteinExistence type="inferred from homology"/>
<sequence length="307" mass="34864">MKTLTVFTPTYNRAYCLGQLYESLKRQTCADFEWLVIDDGSSDGTEALVAGWMAEGTVPIRYIRQPNQGMHGAHNTAYGNIETELNVCIDSDDYMPDDAVEQIVSFWAEHGSERFCGFAGLDAHTDGRLVGSPFPEQLRSSTLFDLYYKHGVTGDKKLVYRTELTKRHPYPLFEGEKYVGLAYKYYLLDREYELLLLNEVLCHVEYLADGSSRNMLHQYRRNPKGFAFYRKALLALPFGSRAFKYRQAIHYVSSSLLSRNGRWLSEVPAKLLTLAAVIPGVLLYAYITAKTRKTHAPKGPAHDYPVA</sequence>
<evidence type="ECO:0000259" key="3">
    <source>
        <dbReference type="Pfam" id="PF00535"/>
    </source>
</evidence>
<keyword evidence="2" id="KW-0472">Membrane</keyword>
<keyword evidence="2" id="KW-1133">Transmembrane helix</keyword>
<dbReference type="EMBL" id="JACXIY010000040">
    <property type="protein sequence ID" value="MBD2872046.1"/>
    <property type="molecule type" value="Genomic_DNA"/>
</dbReference>
<accession>A0A927CTN9</accession>
<dbReference type="RefSeq" id="WP_190866393.1">
    <property type="nucleotide sequence ID" value="NZ_JACXIY010000040.1"/>
</dbReference>
<dbReference type="PANTHER" id="PTHR22916:SF3">
    <property type="entry name" value="UDP-GLCNAC:BETAGAL BETA-1,3-N-ACETYLGLUCOSAMINYLTRANSFERASE-LIKE PROTEIN 1"/>
    <property type="match status" value="1"/>
</dbReference>
<keyword evidence="2" id="KW-0812">Transmembrane</keyword>
<dbReference type="SUPFAM" id="SSF53448">
    <property type="entry name" value="Nucleotide-diphospho-sugar transferases"/>
    <property type="match status" value="1"/>
</dbReference>
<dbReference type="AlphaFoldDB" id="A0A927CTN9"/>
<dbReference type="Proteomes" id="UP000632125">
    <property type="component" value="Unassembled WGS sequence"/>
</dbReference>
<feature type="transmembrane region" description="Helical" evidence="2">
    <location>
        <begin position="267"/>
        <end position="287"/>
    </location>
</feature>
<comment type="similarity">
    <text evidence="1">Belongs to the glycosyltransferase 2 family.</text>
</comment>
<name>A0A927CTN9_9BACL</name>
<evidence type="ECO:0000313" key="5">
    <source>
        <dbReference type="Proteomes" id="UP000632125"/>
    </source>
</evidence>
<evidence type="ECO:0000256" key="1">
    <source>
        <dbReference type="ARBA" id="ARBA00006739"/>
    </source>
</evidence>
<feature type="domain" description="Glycosyltransferase 2-like" evidence="3">
    <location>
        <begin position="5"/>
        <end position="117"/>
    </location>
</feature>